<organism evidence="2">
    <name type="scientific">freshwater metagenome</name>
    <dbReference type="NCBI Taxonomy" id="449393"/>
    <lineage>
        <taxon>unclassified sequences</taxon>
        <taxon>metagenomes</taxon>
        <taxon>ecological metagenomes</taxon>
    </lineage>
</organism>
<evidence type="ECO:0000313" key="2">
    <source>
        <dbReference type="EMBL" id="CAB5016295.1"/>
    </source>
</evidence>
<protein>
    <submittedName>
        <fullName evidence="2">Unannotated protein</fullName>
    </submittedName>
</protein>
<name>A0A6J7QH19_9ZZZZ</name>
<dbReference type="EMBL" id="CAFBOZ010000231">
    <property type="protein sequence ID" value="CAB5016295.1"/>
    <property type="molecule type" value="Genomic_DNA"/>
</dbReference>
<accession>A0A6J7QH19</accession>
<feature type="compositionally biased region" description="Low complexity" evidence="1">
    <location>
        <begin position="53"/>
        <end position="65"/>
    </location>
</feature>
<proteinExistence type="predicted"/>
<gene>
    <name evidence="2" type="ORF">UFOPK3992_01478</name>
</gene>
<reference evidence="2" key="1">
    <citation type="submission" date="2020-05" db="EMBL/GenBank/DDBJ databases">
        <authorList>
            <person name="Chiriac C."/>
            <person name="Salcher M."/>
            <person name="Ghai R."/>
            <person name="Kavagutti S V."/>
        </authorList>
    </citation>
    <scope>NUCLEOTIDE SEQUENCE</scope>
</reference>
<sequence>MVRNGEVSVSPYSWMNSQPSSVSIRSIVRVGGGAPATTTLTRSRPGISPSQVAAASSTMASTAGAPHINVTPWSRTRRRISAPSTLRSTMWRPPMPVTV</sequence>
<evidence type="ECO:0000256" key="1">
    <source>
        <dbReference type="SAM" id="MobiDB-lite"/>
    </source>
</evidence>
<feature type="region of interest" description="Disordered" evidence="1">
    <location>
        <begin position="35"/>
        <end position="99"/>
    </location>
</feature>
<dbReference type="AlphaFoldDB" id="A0A6J7QH19"/>